<evidence type="ECO:0000313" key="9">
    <source>
        <dbReference type="Proteomes" id="UP000229757"/>
    </source>
</evidence>
<dbReference type="UniPathway" id="UPA00067">
    <property type="reaction ID" value="UER00121"/>
</dbReference>
<comment type="similarity">
    <text evidence="2 6">Belongs to the class-III pyridoxal-phosphate-dependent aminotransferase family.</text>
</comment>
<dbReference type="InterPro" id="IPR004637">
    <property type="entry name" value="Dat"/>
</dbReference>
<dbReference type="CDD" id="cd00610">
    <property type="entry name" value="OAT_like"/>
    <property type="match status" value="1"/>
</dbReference>
<comment type="pathway">
    <text evidence="7">Amine and polyamine biosynthesis; ectoine biosynthesis; L-ectoine from L-aspartate 4-semialdehyde: step 1/3.</text>
</comment>
<dbReference type="EC" id="2.6.1.76" evidence="7"/>
<dbReference type="Pfam" id="PF00202">
    <property type="entry name" value="Aminotran_3"/>
    <property type="match status" value="1"/>
</dbReference>
<evidence type="ECO:0000256" key="2">
    <source>
        <dbReference type="ARBA" id="ARBA00008954"/>
    </source>
</evidence>
<dbReference type="RefSeq" id="WP_100258549.1">
    <property type="nucleotide sequence ID" value="NZ_CP011797.1"/>
</dbReference>
<keyword evidence="5 6" id="KW-0663">Pyridoxal phosphate</keyword>
<dbReference type="Gene3D" id="3.90.1150.10">
    <property type="entry name" value="Aspartate Aminotransferase, domain 1"/>
    <property type="match status" value="1"/>
</dbReference>
<keyword evidence="4 7" id="KW-0808">Transferase</keyword>
<organism evidence="8 9">
    <name type="scientific">Reinekea forsetii</name>
    <dbReference type="NCBI Taxonomy" id="1336806"/>
    <lineage>
        <taxon>Bacteria</taxon>
        <taxon>Pseudomonadati</taxon>
        <taxon>Pseudomonadota</taxon>
        <taxon>Gammaproteobacteria</taxon>
        <taxon>Oceanospirillales</taxon>
        <taxon>Saccharospirillaceae</taxon>
        <taxon>Reinekea</taxon>
    </lineage>
</organism>
<dbReference type="InterPro" id="IPR005814">
    <property type="entry name" value="Aminotrans_3"/>
</dbReference>
<evidence type="ECO:0000256" key="4">
    <source>
        <dbReference type="ARBA" id="ARBA00022679"/>
    </source>
</evidence>
<dbReference type="PIRSF" id="PIRSF000521">
    <property type="entry name" value="Transaminase_4ab_Lys_Orn"/>
    <property type="match status" value="1"/>
</dbReference>
<gene>
    <name evidence="8" type="primary">ectB</name>
    <name evidence="8" type="ORF">REIFOR_03247</name>
</gene>
<keyword evidence="3 7" id="KW-0032">Aminotransferase</keyword>
<reference evidence="8 9" key="1">
    <citation type="journal article" date="2017" name="Environ. Microbiol.">
        <title>Genomic and physiological analyses of 'Reinekea forsetii' reveal a versatile opportunistic lifestyle during spring algae blooms.</title>
        <authorList>
            <person name="Avci B."/>
            <person name="Hahnke R.L."/>
            <person name="Chafee M."/>
            <person name="Fischer T."/>
            <person name="Gruber-Vodicka H."/>
            <person name="Tegetmeyer H.E."/>
            <person name="Harder J."/>
            <person name="Fuchs B.M."/>
            <person name="Amann R.I."/>
            <person name="Teeling H."/>
        </authorList>
    </citation>
    <scope>NUCLEOTIDE SEQUENCE [LARGE SCALE GENOMIC DNA]</scope>
    <source>
        <strain evidence="8 9">Hel1_31_D35</strain>
    </source>
</reference>
<dbReference type="EMBL" id="CP011797">
    <property type="protein sequence ID" value="ATX78353.1"/>
    <property type="molecule type" value="Genomic_DNA"/>
</dbReference>
<comment type="cofactor">
    <cofactor evidence="1 7">
        <name>pyridoxal 5'-phosphate</name>
        <dbReference type="ChEBI" id="CHEBI:597326"/>
    </cofactor>
</comment>
<dbReference type="InterPro" id="IPR015421">
    <property type="entry name" value="PyrdxlP-dep_Trfase_major"/>
</dbReference>
<comment type="function">
    <text evidence="7">Catalyzes reversively the conversion of L-aspartate beta-semialdehyde (ASA) to L-2,4-diaminobutyrate (DABA) by transamination with L-glutamate.</text>
</comment>
<name>A0A2K8KUI0_9GAMM</name>
<dbReference type="SUPFAM" id="SSF53383">
    <property type="entry name" value="PLP-dependent transferases"/>
    <property type="match status" value="1"/>
</dbReference>
<dbReference type="OrthoDB" id="9801052at2"/>
<dbReference type="KEGG" id="rfo:REIFOR_03247"/>
<accession>A0A2K8KUI0</accession>
<evidence type="ECO:0000256" key="6">
    <source>
        <dbReference type="RuleBase" id="RU003560"/>
    </source>
</evidence>
<evidence type="ECO:0000256" key="5">
    <source>
        <dbReference type="ARBA" id="ARBA00022898"/>
    </source>
</evidence>
<dbReference type="PROSITE" id="PS00600">
    <property type="entry name" value="AA_TRANSFER_CLASS_3"/>
    <property type="match status" value="1"/>
</dbReference>
<dbReference type="GO" id="GO:0047307">
    <property type="term" value="F:diaminobutyrate-pyruvate transaminase activity"/>
    <property type="evidence" value="ECO:0007669"/>
    <property type="project" value="InterPro"/>
</dbReference>
<evidence type="ECO:0000313" key="8">
    <source>
        <dbReference type="EMBL" id="ATX78353.1"/>
    </source>
</evidence>
<dbReference type="PANTHER" id="PTHR43552">
    <property type="entry name" value="DIAMINOBUTYRATE--2-OXOGLUTARATE AMINOTRANSFERASE"/>
    <property type="match status" value="1"/>
</dbReference>
<dbReference type="InterPro" id="IPR049704">
    <property type="entry name" value="Aminotrans_3_PPA_site"/>
</dbReference>
<evidence type="ECO:0000256" key="1">
    <source>
        <dbReference type="ARBA" id="ARBA00001933"/>
    </source>
</evidence>
<comment type="catalytic activity">
    <reaction evidence="7">
        <text>L-2,4-diaminobutanoate + 2-oxoglutarate = L-aspartate 4-semialdehyde + L-glutamate</text>
        <dbReference type="Rhea" id="RHEA:11160"/>
        <dbReference type="ChEBI" id="CHEBI:16810"/>
        <dbReference type="ChEBI" id="CHEBI:29985"/>
        <dbReference type="ChEBI" id="CHEBI:58761"/>
        <dbReference type="ChEBI" id="CHEBI:537519"/>
        <dbReference type="EC" id="2.6.1.76"/>
    </reaction>
</comment>
<keyword evidence="9" id="KW-1185">Reference proteome</keyword>
<dbReference type="Gene3D" id="3.40.640.10">
    <property type="entry name" value="Type I PLP-dependent aspartate aminotransferase-like (Major domain)"/>
    <property type="match status" value="1"/>
</dbReference>
<dbReference type="InterPro" id="IPR015424">
    <property type="entry name" value="PyrdxlP-dep_Trfase"/>
</dbReference>
<dbReference type="Proteomes" id="UP000229757">
    <property type="component" value="Chromosome"/>
</dbReference>
<dbReference type="PANTHER" id="PTHR43552:SF2">
    <property type="entry name" value="DIAMINOBUTYRATE--2-OXOGLUTARATE TRANSAMINASE"/>
    <property type="match status" value="1"/>
</dbReference>
<dbReference type="GO" id="GO:0030170">
    <property type="term" value="F:pyridoxal phosphate binding"/>
    <property type="evidence" value="ECO:0007669"/>
    <property type="project" value="InterPro"/>
</dbReference>
<proteinExistence type="inferred from homology"/>
<dbReference type="GO" id="GO:0019491">
    <property type="term" value="P:ectoine biosynthetic process"/>
    <property type="evidence" value="ECO:0007669"/>
    <property type="project" value="UniProtKB-UniPathway"/>
</dbReference>
<dbReference type="NCBIfam" id="TIGR00709">
    <property type="entry name" value="dat"/>
    <property type="match status" value="1"/>
</dbReference>
<dbReference type="NCBIfam" id="TIGR02407">
    <property type="entry name" value="ectoine_ectB"/>
    <property type="match status" value="1"/>
</dbReference>
<evidence type="ECO:0000256" key="3">
    <source>
        <dbReference type="ARBA" id="ARBA00022576"/>
    </source>
</evidence>
<dbReference type="AlphaFoldDB" id="A0A2K8KUI0"/>
<dbReference type="NCBIfam" id="NF006733">
    <property type="entry name" value="PRK09264.1"/>
    <property type="match status" value="1"/>
</dbReference>
<protein>
    <recommendedName>
        <fullName evidence="7">Diaminobutyrate--2-oxoglutarate transaminase</fullName>
        <ecNumber evidence="7">2.6.1.76</ecNumber>
    </recommendedName>
    <alternativeName>
        <fullName evidence="7">DABA aminotransferase</fullName>
    </alternativeName>
</protein>
<dbReference type="InterPro" id="IPR015422">
    <property type="entry name" value="PyrdxlP-dep_Trfase_small"/>
</dbReference>
<dbReference type="InterPro" id="IPR012773">
    <property type="entry name" value="Ectoine_EctB"/>
</dbReference>
<dbReference type="GO" id="GO:0045303">
    <property type="term" value="F:diaminobutyrate-2-oxoglutarate transaminase activity"/>
    <property type="evidence" value="ECO:0007669"/>
    <property type="project" value="UniProtKB-EC"/>
</dbReference>
<evidence type="ECO:0000256" key="7">
    <source>
        <dbReference type="RuleBase" id="RU365034"/>
    </source>
</evidence>
<sequence>MTIFDEFESAVQSYARSFPCIFNRAKNELLYDEAGNEYLDFLAGAGTLNYGHNNDLFKARLVEYIMADGITHGLDLHTKAKGEFLEAFNERILKPRNLDYVMQFTGPTGTNAVEAALKLARNVTGRENVISFTNGFHGVSLGALATTGNSHHRGAAGVSLGGSSRMPYDGYLGDGVDTTAYLDKVLGDSSSGIDLPAAVIVETVQGEGGINAASAEWLQQLESVCRKYDVLLIVDDVQAGCGRTGTFFSFEESGIKPDIVTMSKSLGGYGLPFAMVMIRPDLDQWKPGEHNGTFRGNNFAFVTAKAALDEYWADDRFAKDIQRKGEYVEKRLAQMAAAYGDGNFSTRGRGMFRGLNCVDGDLASKITRKAFANGLMIETSGADDQVVKILCPLIITDANLKKGLDILAAAIRDICAKESEMPEESDYFDNVQLVEPELTALAS</sequence>